<feature type="domain" description="LysR substrate-binding" evidence="1">
    <location>
        <begin position="1"/>
        <end position="73"/>
    </location>
</feature>
<organism evidence="2 3">
    <name type="scientific">Pseudomonas fluorescens</name>
    <dbReference type="NCBI Taxonomy" id="294"/>
    <lineage>
        <taxon>Bacteria</taxon>
        <taxon>Pseudomonadati</taxon>
        <taxon>Pseudomonadota</taxon>
        <taxon>Gammaproteobacteria</taxon>
        <taxon>Pseudomonadales</taxon>
        <taxon>Pseudomonadaceae</taxon>
        <taxon>Pseudomonas</taxon>
    </lineage>
</organism>
<dbReference type="SUPFAM" id="SSF53850">
    <property type="entry name" value="Periplasmic binding protein-like II"/>
    <property type="match status" value="1"/>
</dbReference>
<accession>A0A8H2NU48</accession>
<dbReference type="Pfam" id="PF03466">
    <property type="entry name" value="LysR_substrate"/>
    <property type="match status" value="1"/>
</dbReference>
<sequence>MEVSSYDAPCLMVQAGLGIGITPEGSAAIYRMDGAKAVRLDESWACRELSVCVRSREALSVAAGLFLEHLLEREEAISVSMAEALHLIRCAPDAAGVSDQMRKCALM</sequence>
<name>A0A8H2NU48_PSEFL</name>
<protein>
    <recommendedName>
        <fullName evidence="1">LysR substrate-binding domain-containing protein</fullName>
    </recommendedName>
</protein>
<gene>
    <name evidence="2" type="ORF">PS900_03750</name>
</gene>
<comment type="caution">
    <text evidence="2">The sequence shown here is derived from an EMBL/GenBank/DDBJ whole genome shotgun (WGS) entry which is preliminary data.</text>
</comment>
<dbReference type="Proteomes" id="UP000325723">
    <property type="component" value="Unassembled WGS sequence"/>
</dbReference>
<evidence type="ECO:0000313" key="2">
    <source>
        <dbReference type="EMBL" id="VVP18939.1"/>
    </source>
</evidence>
<evidence type="ECO:0000259" key="1">
    <source>
        <dbReference type="Pfam" id="PF03466"/>
    </source>
</evidence>
<reference evidence="2 3" key="1">
    <citation type="submission" date="2019-09" db="EMBL/GenBank/DDBJ databases">
        <authorList>
            <person name="Chandra G."/>
            <person name="Truman W A."/>
        </authorList>
    </citation>
    <scope>NUCLEOTIDE SEQUENCE [LARGE SCALE GENOMIC DNA]</scope>
    <source>
        <strain evidence="2">PS900</strain>
    </source>
</reference>
<dbReference type="AlphaFoldDB" id="A0A8H2NU48"/>
<dbReference type="InterPro" id="IPR005119">
    <property type="entry name" value="LysR_subst-bd"/>
</dbReference>
<evidence type="ECO:0000313" key="3">
    <source>
        <dbReference type="Proteomes" id="UP000325723"/>
    </source>
</evidence>
<proteinExistence type="predicted"/>
<dbReference type="EMBL" id="CABVIE010000011">
    <property type="protein sequence ID" value="VVP18939.1"/>
    <property type="molecule type" value="Genomic_DNA"/>
</dbReference>
<dbReference type="Gene3D" id="3.40.190.290">
    <property type="match status" value="1"/>
</dbReference>